<dbReference type="OrthoDB" id="8453141at2"/>
<keyword evidence="2" id="KW-1185">Reference proteome</keyword>
<dbReference type="RefSeq" id="WP_128442552.1">
    <property type="nucleotide sequence ID" value="NZ_SBIP01000002.1"/>
</dbReference>
<dbReference type="Proteomes" id="UP000287687">
    <property type="component" value="Unassembled WGS sequence"/>
</dbReference>
<proteinExistence type="predicted"/>
<name>A0A3S3VNS9_9HYPH</name>
<protein>
    <recommendedName>
        <fullName evidence="3">HIT domain-containing protein</fullName>
    </recommendedName>
</protein>
<dbReference type="InterPro" id="IPR036265">
    <property type="entry name" value="HIT-like_sf"/>
</dbReference>
<evidence type="ECO:0000313" key="2">
    <source>
        <dbReference type="Proteomes" id="UP000287687"/>
    </source>
</evidence>
<evidence type="ECO:0008006" key="3">
    <source>
        <dbReference type="Google" id="ProtNLM"/>
    </source>
</evidence>
<accession>A0A3S3VNS9</accession>
<dbReference type="Gene3D" id="3.30.428.10">
    <property type="entry name" value="HIT-like"/>
    <property type="match status" value="1"/>
</dbReference>
<evidence type="ECO:0000313" key="1">
    <source>
        <dbReference type="EMBL" id="RWX78575.1"/>
    </source>
</evidence>
<reference evidence="1 2" key="1">
    <citation type="submission" date="2019-01" db="EMBL/GenBank/DDBJ databases">
        <title>The draft genome of Rhizobium sp. 24NR.</title>
        <authorList>
            <person name="Liu L."/>
            <person name="Liang L."/>
            <person name="Shi S."/>
            <person name="Xu L."/>
            <person name="Wang X."/>
            <person name="Li L."/>
            <person name="Zhang X."/>
        </authorList>
    </citation>
    <scope>NUCLEOTIDE SEQUENCE [LARGE SCALE GENOMIC DNA]</scope>
    <source>
        <strain evidence="1 2">24NR</strain>
    </source>
</reference>
<dbReference type="EMBL" id="SBIP01000002">
    <property type="protein sequence ID" value="RWX78575.1"/>
    <property type="molecule type" value="Genomic_DNA"/>
</dbReference>
<gene>
    <name evidence="1" type="ORF">EPK99_08190</name>
</gene>
<sequence length="218" mass="24351">MTEKTRVAEQFGRFAPLLDPACQSRKIYDTVLFEVGDCVVAPTLGSIIPNWLLIVPTRPAMNFAQWYRGTGVNPQELIQEVSSTLRVELERIIWFEHGPSAVGSITGCGVDHAHIHVLVDPPFSFQAFDAAVRAESDRWKPFNTSCVYDHILGNESYMIIGSDKRAIAGTSVEELGSQYFRRTIAGLVQKPHAWNYRTHAHIGNVRRTVKTLAQQIGS</sequence>
<comment type="caution">
    <text evidence="1">The sequence shown here is derived from an EMBL/GenBank/DDBJ whole genome shotgun (WGS) entry which is preliminary data.</text>
</comment>
<dbReference type="AlphaFoldDB" id="A0A3S3VNS9"/>
<organism evidence="1 2">
    <name type="scientific">Neorhizobium lilium</name>
    <dbReference type="NCBI Taxonomy" id="2503024"/>
    <lineage>
        <taxon>Bacteria</taxon>
        <taxon>Pseudomonadati</taxon>
        <taxon>Pseudomonadota</taxon>
        <taxon>Alphaproteobacteria</taxon>
        <taxon>Hyphomicrobiales</taxon>
        <taxon>Rhizobiaceae</taxon>
        <taxon>Rhizobium/Agrobacterium group</taxon>
        <taxon>Neorhizobium</taxon>
    </lineage>
</organism>